<protein>
    <submittedName>
        <fullName evidence="4">DUF1932 domain-containing protein</fullName>
    </submittedName>
</protein>
<dbReference type="Pfam" id="PF03446">
    <property type="entry name" value="NAD_binding_2"/>
    <property type="match status" value="1"/>
</dbReference>
<proteinExistence type="predicted"/>
<dbReference type="InterPro" id="IPR008927">
    <property type="entry name" value="6-PGluconate_DH-like_C_sf"/>
</dbReference>
<reference evidence="4" key="1">
    <citation type="submission" date="2023-02" db="EMBL/GenBank/DDBJ databases">
        <title>Description of Roseinatronobacter alkalisoli sp. nov., an alkaliphilic bacerium isolated from soda soil.</title>
        <authorList>
            <person name="Wei W."/>
        </authorList>
    </citation>
    <scope>NUCLEOTIDE SEQUENCE</scope>
    <source>
        <strain evidence="4">HJB301</strain>
    </source>
</reference>
<evidence type="ECO:0000313" key="4">
    <source>
        <dbReference type="EMBL" id="MDD7970975.1"/>
    </source>
</evidence>
<dbReference type="RefSeq" id="WP_274351665.1">
    <property type="nucleotide sequence ID" value="NZ_JAQZSM010000005.1"/>
</dbReference>
<organism evidence="4 5">
    <name type="scientific">Roseinatronobacter alkalisoli</name>
    <dbReference type="NCBI Taxonomy" id="3028235"/>
    <lineage>
        <taxon>Bacteria</taxon>
        <taxon>Pseudomonadati</taxon>
        <taxon>Pseudomonadota</taxon>
        <taxon>Alphaproteobacteria</taxon>
        <taxon>Rhodobacterales</taxon>
        <taxon>Paracoccaceae</taxon>
        <taxon>Roseinatronobacter</taxon>
    </lineage>
</organism>
<dbReference type="InterPro" id="IPR015814">
    <property type="entry name" value="Pgluconate_DH_NAD-bd_C"/>
</dbReference>
<keyword evidence="5" id="KW-1185">Reference proteome</keyword>
<gene>
    <name evidence="4" type="ORF">PUT78_07680</name>
</gene>
<evidence type="ECO:0000313" key="5">
    <source>
        <dbReference type="Proteomes" id="UP001431784"/>
    </source>
</evidence>
<dbReference type="Gene3D" id="3.40.50.720">
    <property type="entry name" value="NAD(P)-binding Rossmann-like Domain"/>
    <property type="match status" value="1"/>
</dbReference>
<evidence type="ECO:0000259" key="3">
    <source>
        <dbReference type="Pfam" id="PF09130"/>
    </source>
</evidence>
<feature type="domain" description="6-phosphogluconate dehydrogenase NADP-binding" evidence="2">
    <location>
        <begin position="11"/>
        <end position="129"/>
    </location>
</feature>
<dbReference type="InterPro" id="IPR015815">
    <property type="entry name" value="HIBADH-related"/>
</dbReference>
<dbReference type="InterPro" id="IPR006115">
    <property type="entry name" value="6PGDH_NADP-bd"/>
</dbReference>
<sequence>MTQSHLPHRVAFIGFGEAARAFLVGWGDARPPHVSAFDIKTQMTSAAMQAQYQAHGVDGAANPAAALERAGLVFSVVTADQALVAAQSAAPCLAAGALWLDCNSCAPDTKAQAARIIESAGGRYVDVAIMAPVHPKRHLVPMLVSGPHAAAAIDALAALSMRPDIAGDKVGQASSIKMLRSVIIKGMEALSAECFLAARRAGVEEQVLASLERSDPDINWRARASYNLERMIVHGARRASEMREVAATVAALGLPDGMSAASAQWQAQIAGLELDPGDDDLLVRMDRILGRL</sequence>
<dbReference type="SUPFAM" id="SSF51735">
    <property type="entry name" value="NAD(P)-binding Rossmann-fold domains"/>
    <property type="match status" value="1"/>
</dbReference>
<dbReference type="Pfam" id="PF09130">
    <property type="entry name" value="DUF1932"/>
    <property type="match status" value="1"/>
</dbReference>
<dbReference type="PIRSF" id="PIRSF000103">
    <property type="entry name" value="HIBADH"/>
    <property type="match status" value="1"/>
</dbReference>
<comment type="caution">
    <text evidence="4">The sequence shown here is derived from an EMBL/GenBank/DDBJ whole genome shotgun (WGS) entry which is preliminary data.</text>
</comment>
<dbReference type="Proteomes" id="UP001431784">
    <property type="component" value="Unassembled WGS sequence"/>
</dbReference>
<dbReference type="InterPro" id="IPR013328">
    <property type="entry name" value="6PGD_dom2"/>
</dbReference>
<dbReference type="Gene3D" id="1.10.1040.10">
    <property type="entry name" value="N-(1-d-carboxylethyl)-l-norvaline Dehydrogenase, domain 2"/>
    <property type="match status" value="1"/>
</dbReference>
<dbReference type="SUPFAM" id="SSF48179">
    <property type="entry name" value="6-phosphogluconate dehydrogenase C-terminal domain-like"/>
    <property type="match status" value="1"/>
</dbReference>
<keyword evidence="1" id="KW-0560">Oxidoreductase</keyword>
<dbReference type="InterPro" id="IPR036291">
    <property type="entry name" value="NAD(P)-bd_dom_sf"/>
</dbReference>
<accession>A0ABT5T768</accession>
<dbReference type="EMBL" id="JAQZSM010000005">
    <property type="protein sequence ID" value="MDD7970975.1"/>
    <property type="molecule type" value="Genomic_DNA"/>
</dbReference>
<evidence type="ECO:0000259" key="2">
    <source>
        <dbReference type="Pfam" id="PF03446"/>
    </source>
</evidence>
<feature type="domain" description="Phosphogluconate dehydrogenase NAD-binding putative C-terminal" evidence="3">
    <location>
        <begin position="198"/>
        <end position="268"/>
    </location>
</feature>
<evidence type="ECO:0000256" key="1">
    <source>
        <dbReference type="ARBA" id="ARBA00023002"/>
    </source>
</evidence>
<name>A0ABT5T768_9RHOB</name>